<feature type="transmembrane region" description="Helical" evidence="1">
    <location>
        <begin position="5"/>
        <end position="25"/>
    </location>
</feature>
<protein>
    <submittedName>
        <fullName evidence="2">Unannotated protein</fullName>
    </submittedName>
</protein>
<evidence type="ECO:0000313" key="2">
    <source>
        <dbReference type="EMBL" id="CAB4544983.1"/>
    </source>
</evidence>
<keyword evidence="1" id="KW-1133">Transmembrane helix</keyword>
<keyword evidence="1" id="KW-0472">Membrane</keyword>
<name>A0A6J6C388_9ZZZZ</name>
<dbReference type="AlphaFoldDB" id="A0A6J6C388"/>
<accession>A0A6J6C388</accession>
<dbReference type="EMBL" id="CAEZSS010000062">
    <property type="protein sequence ID" value="CAB4544983.1"/>
    <property type="molecule type" value="Genomic_DNA"/>
</dbReference>
<dbReference type="Pfam" id="PF10745">
    <property type="entry name" value="DUF2530"/>
    <property type="match status" value="1"/>
</dbReference>
<sequence length="58" mass="6275">MNQSVFVIAMGIVLWIIALVFAAVMKADSNVLWICAVGALLGVIGLRYTIKRGRKGLL</sequence>
<gene>
    <name evidence="2" type="ORF">UFOPK1505_00433</name>
</gene>
<dbReference type="InterPro" id="IPR019681">
    <property type="entry name" value="DUF2530"/>
</dbReference>
<proteinExistence type="predicted"/>
<keyword evidence="1" id="KW-0812">Transmembrane</keyword>
<evidence type="ECO:0000256" key="1">
    <source>
        <dbReference type="SAM" id="Phobius"/>
    </source>
</evidence>
<reference evidence="2" key="1">
    <citation type="submission" date="2020-05" db="EMBL/GenBank/DDBJ databases">
        <authorList>
            <person name="Chiriac C."/>
            <person name="Salcher M."/>
            <person name="Ghai R."/>
            <person name="Kavagutti S V."/>
        </authorList>
    </citation>
    <scope>NUCLEOTIDE SEQUENCE</scope>
</reference>
<feature type="transmembrane region" description="Helical" evidence="1">
    <location>
        <begin position="31"/>
        <end position="50"/>
    </location>
</feature>
<organism evidence="2">
    <name type="scientific">freshwater metagenome</name>
    <dbReference type="NCBI Taxonomy" id="449393"/>
    <lineage>
        <taxon>unclassified sequences</taxon>
        <taxon>metagenomes</taxon>
        <taxon>ecological metagenomes</taxon>
    </lineage>
</organism>